<feature type="compositionally biased region" description="Basic and acidic residues" evidence="1">
    <location>
        <begin position="13"/>
        <end position="27"/>
    </location>
</feature>
<feature type="compositionally biased region" description="Basic and acidic residues" evidence="1">
    <location>
        <begin position="71"/>
        <end position="80"/>
    </location>
</feature>
<dbReference type="EMBL" id="MLJW01000266">
    <property type="protein sequence ID" value="OIQ91223.1"/>
    <property type="molecule type" value="Genomic_DNA"/>
</dbReference>
<gene>
    <name evidence="2" type="ORF">GALL_268850</name>
</gene>
<organism evidence="2">
    <name type="scientific">mine drainage metagenome</name>
    <dbReference type="NCBI Taxonomy" id="410659"/>
    <lineage>
        <taxon>unclassified sequences</taxon>
        <taxon>metagenomes</taxon>
        <taxon>ecological metagenomes</taxon>
    </lineage>
</organism>
<reference evidence="2" key="1">
    <citation type="submission" date="2016-10" db="EMBL/GenBank/DDBJ databases">
        <title>Sequence of Gallionella enrichment culture.</title>
        <authorList>
            <person name="Poehlein A."/>
            <person name="Muehling M."/>
            <person name="Daniel R."/>
        </authorList>
    </citation>
    <scope>NUCLEOTIDE SEQUENCE</scope>
</reference>
<feature type="compositionally biased region" description="Basic and acidic residues" evidence="1">
    <location>
        <begin position="233"/>
        <end position="243"/>
    </location>
</feature>
<evidence type="ECO:0000256" key="1">
    <source>
        <dbReference type="SAM" id="MobiDB-lite"/>
    </source>
</evidence>
<evidence type="ECO:0000313" key="2">
    <source>
        <dbReference type="EMBL" id="OIQ91223.1"/>
    </source>
</evidence>
<feature type="region of interest" description="Disordered" evidence="1">
    <location>
        <begin position="273"/>
        <end position="294"/>
    </location>
</feature>
<protein>
    <submittedName>
        <fullName evidence="2">Uncharacterized protein</fullName>
    </submittedName>
</protein>
<proteinExistence type="predicted"/>
<feature type="region of interest" description="Disordered" evidence="1">
    <location>
        <begin position="1"/>
        <end position="109"/>
    </location>
</feature>
<sequence length="294" mass="31109">MVDQGRHPGIGDAQDRPAGFERAHLDDLQPLADGEAALEPGQVAGIDQQAGLRQPAAKIPADQILVADQGADARRSKDQRPLPGQARTQILQRDIERRGKPGEAGGSVFAEGHQPHLVVARDPARVRSDLDDAVVARAIGRCGGDAEQQVAAASPAEVLQFAQDVAGQVVQSYGEGRLRRHDQIGAALFDQSEQALQLPAGVAGIEFPMLLHVRLDQPVAKRRPGRAHPGDAAQDKAAGDQHCDNQGAGTKAASLRQQRQRCAQSIAETTEAIDADDRRVAGQGSVGEAVAQRQ</sequence>
<feature type="region of interest" description="Disordered" evidence="1">
    <location>
        <begin position="220"/>
        <end position="256"/>
    </location>
</feature>
<comment type="caution">
    <text evidence="2">The sequence shown here is derived from an EMBL/GenBank/DDBJ whole genome shotgun (WGS) entry which is preliminary data.</text>
</comment>
<name>A0A1J5RGU8_9ZZZZ</name>
<accession>A0A1J5RGU8</accession>
<dbReference type="AlphaFoldDB" id="A0A1J5RGU8"/>